<evidence type="ECO:0000313" key="10">
    <source>
        <dbReference type="Proteomes" id="UP001229346"/>
    </source>
</evidence>
<evidence type="ECO:0000256" key="6">
    <source>
        <dbReference type="ARBA" id="ARBA00023136"/>
    </source>
</evidence>
<comment type="similarity">
    <text evidence="2">Belongs to the CpsC/CapA family.</text>
</comment>
<reference evidence="9 10" key="1">
    <citation type="submission" date="2023-07" db="EMBL/GenBank/DDBJ databases">
        <title>Sorghum-associated microbial communities from plants grown in Nebraska, USA.</title>
        <authorList>
            <person name="Schachtman D."/>
        </authorList>
    </citation>
    <scope>NUCLEOTIDE SEQUENCE [LARGE SCALE GENOMIC DNA]</scope>
    <source>
        <strain evidence="9 10">CC482</strain>
    </source>
</reference>
<dbReference type="PANTHER" id="PTHR32309">
    <property type="entry name" value="TYROSINE-PROTEIN KINASE"/>
    <property type="match status" value="1"/>
</dbReference>
<feature type="transmembrane region" description="Helical" evidence="7">
    <location>
        <begin position="28"/>
        <end position="45"/>
    </location>
</feature>
<comment type="caution">
    <text evidence="9">The sequence shown here is derived from an EMBL/GenBank/DDBJ whole genome shotgun (WGS) entry which is preliminary data.</text>
</comment>
<evidence type="ECO:0000256" key="4">
    <source>
        <dbReference type="ARBA" id="ARBA00022692"/>
    </source>
</evidence>
<keyword evidence="10" id="KW-1185">Reference proteome</keyword>
<evidence type="ECO:0000313" key="9">
    <source>
        <dbReference type="EMBL" id="MDQ0114844.1"/>
    </source>
</evidence>
<keyword evidence="6 7" id="KW-0472">Membrane</keyword>
<dbReference type="Proteomes" id="UP001229346">
    <property type="component" value="Unassembled WGS sequence"/>
</dbReference>
<dbReference type="InterPro" id="IPR050445">
    <property type="entry name" value="Bact_polysacc_biosynth/exp"/>
</dbReference>
<feature type="domain" description="Polysaccharide chain length determinant N-terminal" evidence="8">
    <location>
        <begin position="14"/>
        <end position="69"/>
    </location>
</feature>
<keyword evidence="4 7" id="KW-0812">Transmembrane</keyword>
<dbReference type="Pfam" id="PF02706">
    <property type="entry name" value="Wzz"/>
    <property type="match status" value="1"/>
</dbReference>
<dbReference type="EMBL" id="JAUSSU010000009">
    <property type="protein sequence ID" value="MDQ0114844.1"/>
    <property type="molecule type" value="Genomic_DNA"/>
</dbReference>
<gene>
    <name evidence="9" type="ORF">J2T15_004301</name>
</gene>
<keyword evidence="3" id="KW-1003">Cell membrane</keyword>
<name>A0ABT9U5C7_PAEHA</name>
<accession>A0ABT9U5C7</accession>
<keyword evidence="5 7" id="KW-1133">Transmembrane helix</keyword>
<evidence type="ECO:0000256" key="7">
    <source>
        <dbReference type="SAM" id="Phobius"/>
    </source>
</evidence>
<evidence type="ECO:0000256" key="5">
    <source>
        <dbReference type="ARBA" id="ARBA00022989"/>
    </source>
</evidence>
<evidence type="ECO:0000256" key="3">
    <source>
        <dbReference type="ARBA" id="ARBA00022475"/>
    </source>
</evidence>
<evidence type="ECO:0000256" key="1">
    <source>
        <dbReference type="ARBA" id="ARBA00004651"/>
    </source>
</evidence>
<comment type="subcellular location">
    <subcellularLocation>
        <location evidence="1">Cell membrane</location>
        <topology evidence="1">Multi-pass membrane protein</topology>
    </subcellularLocation>
</comment>
<proteinExistence type="inferred from homology"/>
<dbReference type="RefSeq" id="WP_307206236.1">
    <property type="nucleotide sequence ID" value="NZ_JAUSSU010000009.1"/>
</dbReference>
<protein>
    <submittedName>
        <fullName evidence="9">Capsular polysaccharide biosynthesis protein</fullName>
    </submittedName>
</protein>
<feature type="transmembrane region" description="Helical" evidence="7">
    <location>
        <begin position="172"/>
        <end position="190"/>
    </location>
</feature>
<dbReference type="PANTHER" id="PTHR32309:SF31">
    <property type="entry name" value="CAPSULAR EXOPOLYSACCHARIDE FAMILY"/>
    <property type="match status" value="1"/>
</dbReference>
<dbReference type="InterPro" id="IPR003856">
    <property type="entry name" value="LPS_length_determ_N"/>
</dbReference>
<evidence type="ECO:0000256" key="2">
    <source>
        <dbReference type="ARBA" id="ARBA00006683"/>
    </source>
</evidence>
<evidence type="ECO:0000259" key="8">
    <source>
        <dbReference type="Pfam" id="PF02706"/>
    </source>
</evidence>
<sequence>MATTITATRVPVKEINLKELYRVIKKRIWIIVLSTLLFTIIGGLLNSMPETPYYQASSRIIIPAESAESLGTFKVFIREPIVIERVLEELKLDRSIGALRSQVSVSNVDGSIITLVSATDPNPKLAVAIANATVDAFKAEVNAAFGLSGIKVLTEAEESQNPYPINPKSNRMLYVGVLAGFAIGIALAFLRDSLDDSLRSKRQVEQLLGLQVLGQVPKIKRKDLVKTFKHKSNQTVRGETIGS</sequence>
<organism evidence="9 10">
    <name type="scientific">Paenibacillus harenae</name>
    <dbReference type="NCBI Taxonomy" id="306543"/>
    <lineage>
        <taxon>Bacteria</taxon>
        <taxon>Bacillati</taxon>
        <taxon>Bacillota</taxon>
        <taxon>Bacilli</taxon>
        <taxon>Bacillales</taxon>
        <taxon>Paenibacillaceae</taxon>
        <taxon>Paenibacillus</taxon>
    </lineage>
</organism>